<dbReference type="AlphaFoldDB" id="A0A839ING8"/>
<feature type="transmembrane region" description="Helical" evidence="1">
    <location>
        <begin position="993"/>
        <end position="1018"/>
    </location>
</feature>
<dbReference type="PANTHER" id="PTHR32063">
    <property type="match status" value="1"/>
</dbReference>
<proteinExistence type="predicted"/>
<dbReference type="Gene3D" id="1.20.1640.10">
    <property type="entry name" value="Multidrug efflux transporter AcrB transmembrane domain"/>
    <property type="match status" value="2"/>
</dbReference>
<dbReference type="InterPro" id="IPR001036">
    <property type="entry name" value="Acrflvin-R"/>
</dbReference>
<feature type="transmembrane region" description="Helical" evidence="1">
    <location>
        <begin position="329"/>
        <end position="347"/>
    </location>
</feature>
<dbReference type="PRINTS" id="PR00702">
    <property type="entry name" value="ACRIFLAVINRP"/>
</dbReference>
<feature type="transmembrane region" description="Helical" evidence="1">
    <location>
        <begin position="425"/>
        <end position="446"/>
    </location>
</feature>
<keyword evidence="1" id="KW-0812">Transmembrane</keyword>
<dbReference type="GO" id="GO:0042910">
    <property type="term" value="F:xenobiotic transmembrane transporter activity"/>
    <property type="evidence" value="ECO:0007669"/>
    <property type="project" value="TreeGrafter"/>
</dbReference>
<dbReference type="Gene3D" id="3.30.70.1430">
    <property type="entry name" value="Multidrug efflux transporter AcrB pore domain"/>
    <property type="match status" value="2"/>
</dbReference>
<dbReference type="RefSeq" id="WP_182808557.1">
    <property type="nucleotide sequence ID" value="NZ_JACJFM010000009.1"/>
</dbReference>
<dbReference type="SUPFAM" id="SSF82714">
    <property type="entry name" value="Multidrug efflux transporter AcrB TolC docking domain, DN and DC subdomains"/>
    <property type="match status" value="2"/>
</dbReference>
<feature type="transmembrane region" description="Helical" evidence="1">
    <location>
        <begin position="863"/>
        <end position="882"/>
    </location>
</feature>
<name>A0A839ING8_9GAMM</name>
<dbReference type="SUPFAM" id="SSF82693">
    <property type="entry name" value="Multidrug efflux transporter AcrB pore domain, PN1, PN2, PC1 and PC2 subdomains"/>
    <property type="match status" value="3"/>
</dbReference>
<evidence type="ECO:0000313" key="3">
    <source>
        <dbReference type="Proteomes" id="UP000565262"/>
    </source>
</evidence>
<keyword evidence="1" id="KW-1133">Transmembrane helix</keyword>
<accession>A0A839ING8</accession>
<gene>
    <name evidence="2" type="ORF">H4O21_09155</name>
</gene>
<dbReference type="Pfam" id="PF00873">
    <property type="entry name" value="ACR_tran"/>
    <property type="match status" value="1"/>
</dbReference>
<protein>
    <submittedName>
        <fullName evidence="2">Efflux RND transporter permease subunit</fullName>
    </submittedName>
</protein>
<dbReference type="GO" id="GO:0005886">
    <property type="term" value="C:plasma membrane"/>
    <property type="evidence" value="ECO:0007669"/>
    <property type="project" value="TreeGrafter"/>
</dbReference>
<dbReference type="Proteomes" id="UP000565262">
    <property type="component" value="Unassembled WGS sequence"/>
</dbReference>
<dbReference type="Gene3D" id="3.30.2090.10">
    <property type="entry name" value="Multidrug efflux transporter AcrB TolC docking domain, DN and DC subdomains"/>
    <property type="match status" value="2"/>
</dbReference>
<feature type="transmembrane region" description="Helical" evidence="1">
    <location>
        <begin position="889"/>
        <end position="909"/>
    </location>
</feature>
<dbReference type="SUPFAM" id="SSF82866">
    <property type="entry name" value="Multidrug efflux transporter AcrB transmembrane domain"/>
    <property type="match status" value="2"/>
</dbReference>
<dbReference type="EMBL" id="JACJFM010000009">
    <property type="protein sequence ID" value="MBB1486775.1"/>
    <property type="molecule type" value="Genomic_DNA"/>
</dbReference>
<feature type="transmembrane region" description="Helical" evidence="1">
    <location>
        <begin position="525"/>
        <end position="547"/>
    </location>
</feature>
<dbReference type="InterPro" id="IPR027463">
    <property type="entry name" value="AcrB_DN_DC_subdom"/>
</dbReference>
<feature type="transmembrane region" description="Helical" evidence="1">
    <location>
        <begin position="452"/>
        <end position="476"/>
    </location>
</feature>
<organism evidence="2 3">
    <name type="scientific">Oceanospirillum sediminis</name>
    <dbReference type="NCBI Taxonomy" id="2760088"/>
    <lineage>
        <taxon>Bacteria</taxon>
        <taxon>Pseudomonadati</taxon>
        <taxon>Pseudomonadota</taxon>
        <taxon>Gammaproteobacteria</taxon>
        <taxon>Oceanospirillales</taxon>
        <taxon>Oceanospirillaceae</taxon>
        <taxon>Oceanospirillum</taxon>
    </lineage>
</organism>
<evidence type="ECO:0000256" key="1">
    <source>
        <dbReference type="SAM" id="Phobius"/>
    </source>
</evidence>
<dbReference type="PANTHER" id="PTHR32063:SF33">
    <property type="entry name" value="RND SUPERFAMILY EFFLUX PUMP PERMEASE COMPONENT"/>
    <property type="match status" value="1"/>
</dbReference>
<feature type="transmembrane region" description="Helical" evidence="1">
    <location>
        <begin position="961"/>
        <end position="981"/>
    </location>
</feature>
<feature type="transmembrane region" description="Helical" evidence="1">
    <location>
        <begin position="915"/>
        <end position="940"/>
    </location>
</feature>
<keyword evidence="3" id="KW-1185">Reference proteome</keyword>
<reference evidence="2 3" key="1">
    <citation type="submission" date="2020-08" db="EMBL/GenBank/DDBJ databases">
        <title>Oceanospirillum sp. nov. isolated from marine sediment.</title>
        <authorList>
            <person name="Ji X."/>
        </authorList>
    </citation>
    <scope>NUCLEOTIDE SEQUENCE [LARGE SCALE GENOMIC DNA]</scope>
    <source>
        <strain evidence="2 3">D5</strain>
    </source>
</reference>
<keyword evidence="1" id="KW-0472">Membrane</keyword>
<dbReference type="Gene3D" id="3.30.70.1440">
    <property type="entry name" value="Multidrug efflux transporter AcrB pore domain"/>
    <property type="match status" value="1"/>
</dbReference>
<sequence length="1041" mass="114585">MIAWFTRNHVAANLLMIAIFITGIFSLNTKVPLEVFPSIEFDVVNITVTMRGASPGDMEQGVAVVIEQAIDDLEGIERIVNRSVEGRVNFYVDVDSDYDAKELLSDIKNRVDGISNLPVAADRPVISLAKRRSEVIAVTVAGDISEAEIRQVAEKVRDDLLQLPEVSQVELDGVRNYEVAIEISQQKLKEYGLTLSRVADIIASDSADLSAGNLKTRGNDVLLISRGQAYSQTDFGNIAIKSSESAGVLYLKDIATIHDGFEETALRTRFDGKPAAMIDVYRIGQESAISVADAVKEYLEQQQGQMPEGIQLSYWDDDSEVVKKRLNTLLENAAQGGVLVLALLALFLRPAIAFWVFIGIPVSFMGAFIVLPFLGISLNIISLFGFILVLGIVVDDAIVTGENIYRHARNGSSGLHAAIHGTQEVAVPVTFGVLTTIVAFLPLAFIEGHRGAMFLQIPAVVIPVLLLSLVESKFVLPAHLKNMRLRSDRKSGVFERFQTRFADGFESAILKYYRPILKLALKYRYTVLAGAIGLMVILVSLLSTGWMKFTFFPKVPSETARVTLTMPAGTAFEVTDRYVLHITEQARKLQEKYSDSKTGSSVIRHIFSTTGGAGGSSETGRVRFEITPAEERTTDITTVQLVREWRSLIGDIPGAESIAFRAEIGRSSDPVDIQLSGNDLHQLEQVTGLVREKLSTYPGLFDVADNLSDGKEELRIELKEQAYQLGLSRDTLVRQIQQAYLGIEVERIQRGREEIKVILRLPYEERTSLTALLDMEITGTEGKGIPLHHLAVLKPAKSPSAIYRIDGSRTVNVTSDMNKEAVNVTLMNQELSEFLQNTTRQFPAVDYSFEGEAKEQRDSFGSLQLGLMLVLATIYALLAIPFGSYVQPLIVMSVIPFGAIGAVVGHWIMGMPLTIMSLMGLLALVGVVVNDSLVLVDFINQQRRKAGYSLYKALLIAAPSRFRPVMLTSMTTFIGLMPLLFEKSTQAQFLIPMAVSLGFGILFATFITLILVPVNYLILEDLKNPGWKNKHISGVANELGE</sequence>
<evidence type="ECO:0000313" key="2">
    <source>
        <dbReference type="EMBL" id="MBB1486775.1"/>
    </source>
</evidence>
<dbReference type="Gene3D" id="3.30.70.1320">
    <property type="entry name" value="Multidrug efflux transporter AcrB pore domain like"/>
    <property type="match status" value="1"/>
</dbReference>
<comment type="caution">
    <text evidence="2">The sequence shown here is derived from an EMBL/GenBank/DDBJ whole genome shotgun (WGS) entry which is preliminary data.</text>
</comment>